<reference evidence="9 10" key="1">
    <citation type="journal article" date="2014" name="PLoS ONE">
        <title>Physiological and genomic features of a novel sulfur-oxidizing gammaproteobacterium belonging to a previously uncultivated symbiotic lineage isolated from a hydrothermal vent.</title>
        <authorList>
            <person name="Nunoura T."/>
            <person name="Takaki Y."/>
            <person name="Kazama H."/>
            <person name="Kakuta J."/>
            <person name="Shimamura S."/>
            <person name="Makita H."/>
            <person name="Hirai M."/>
            <person name="Miyazaki M."/>
            <person name="Takai K."/>
        </authorList>
    </citation>
    <scope>NUCLEOTIDE SEQUENCE [LARGE SCALE GENOMIC DNA]</scope>
    <source>
        <strain evidence="9 10">Hiromi1</strain>
    </source>
</reference>
<evidence type="ECO:0000256" key="5">
    <source>
        <dbReference type="ARBA" id="ARBA00022833"/>
    </source>
</evidence>
<dbReference type="CDD" id="cd05284">
    <property type="entry name" value="arabinose_DH_like"/>
    <property type="match status" value="1"/>
</dbReference>
<evidence type="ECO:0000256" key="7">
    <source>
        <dbReference type="RuleBase" id="RU361277"/>
    </source>
</evidence>
<dbReference type="GO" id="GO:0008270">
    <property type="term" value="F:zinc ion binding"/>
    <property type="evidence" value="ECO:0007669"/>
    <property type="project" value="InterPro"/>
</dbReference>
<dbReference type="EMBL" id="AP012273">
    <property type="protein sequence ID" value="BAO45085.1"/>
    <property type="molecule type" value="Genomic_DNA"/>
</dbReference>
<evidence type="ECO:0000313" key="9">
    <source>
        <dbReference type="EMBL" id="BAO45085.1"/>
    </source>
</evidence>
<dbReference type="Gene3D" id="3.40.50.720">
    <property type="entry name" value="NAD(P)-binding Rossmann-like Domain"/>
    <property type="match status" value="1"/>
</dbReference>
<evidence type="ECO:0000256" key="3">
    <source>
        <dbReference type="ARBA" id="ARBA00013190"/>
    </source>
</evidence>
<keyword evidence="10" id="KW-1185">Reference proteome</keyword>
<dbReference type="GO" id="GO:0004022">
    <property type="term" value="F:alcohol dehydrogenase (NAD+) activity"/>
    <property type="evidence" value="ECO:0007669"/>
    <property type="project" value="UniProtKB-EC"/>
</dbReference>
<organism evidence="9 10">
    <name type="scientific">Thiolapillus brandeum</name>
    <dbReference type="NCBI Taxonomy" id="1076588"/>
    <lineage>
        <taxon>Bacteria</taxon>
        <taxon>Pseudomonadati</taxon>
        <taxon>Pseudomonadota</taxon>
        <taxon>Gammaproteobacteria</taxon>
        <taxon>Chromatiales</taxon>
        <taxon>Sedimenticolaceae</taxon>
        <taxon>Thiolapillus</taxon>
    </lineage>
</organism>
<keyword evidence="6 9" id="KW-0560">Oxidoreductase</keyword>
<accession>A0A7U6JJP6</accession>
<sequence length="334" mass="35242">MKAYRLLQWQQPPQLLDIPVPEPGPGQVRLKVAGNGICQSDLHLIHEWIASPPHIKVELPMTIGHEVGGWVDKEGPGVSGFETGQAAVVTIAGCGHCRYCAQGWNQYCMHKDAQVGMGLDGGLAEYVVAPANAVVPVGDMDPAEAAPLTDAGLSSYHAVKRVLPLLTGGSTVAVIGVGGLGHMAIQELKATCAARIIAFDLSETTLELARELGADECRKSDDANFEPMSADVVLDFVGAAPTIAGAAKMIRPLGHIVVVGRGSGSVDFNHRFMPYGATLSTTFGGSKIELMELIGLVEAGYIKPHITRYPLNSVEKALDRLAKGEITGRAVIVP</sequence>
<keyword evidence="4 7" id="KW-0479">Metal-binding</keyword>
<feature type="domain" description="Enoyl reductase (ER)" evidence="8">
    <location>
        <begin position="5"/>
        <end position="332"/>
    </location>
</feature>
<proteinExistence type="inferred from homology"/>
<dbReference type="InterPro" id="IPR011032">
    <property type="entry name" value="GroES-like_sf"/>
</dbReference>
<dbReference type="InterPro" id="IPR013154">
    <property type="entry name" value="ADH-like_N"/>
</dbReference>
<evidence type="ECO:0000256" key="2">
    <source>
        <dbReference type="ARBA" id="ARBA00008072"/>
    </source>
</evidence>
<dbReference type="OrthoDB" id="9771084at2"/>
<evidence type="ECO:0000313" key="10">
    <source>
        <dbReference type="Proteomes" id="UP000031631"/>
    </source>
</evidence>
<dbReference type="InterPro" id="IPR029752">
    <property type="entry name" value="D-isomer_DH_CS1"/>
</dbReference>
<dbReference type="InterPro" id="IPR020843">
    <property type="entry name" value="ER"/>
</dbReference>
<dbReference type="Proteomes" id="UP000031631">
    <property type="component" value="Chromosome"/>
</dbReference>
<dbReference type="KEGG" id="tbn:TBH_C2174"/>
<dbReference type="Gene3D" id="3.90.180.10">
    <property type="entry name" value="Medium-chain alcohol dehydrogenases, catalytic domain"/>
    <property type="match status" value="1"/>
</dbReference>
<protein>
    <recommendedName>
        <fullName evidence="3">alcohol dehydrogenase</fullName>
        <ecNumber evidence="3">1.1.1.1</ecNumber>
    </recommendedName>
</protein>
<dbReference type="Pfam" id="PF08240">
    <property type="entry name" value="ADH_N"/>
    <property type="match status" value="1"/>
</dbReference>
<dbReference type="PROSITE" id="PS00065">
    <property type="entry name" value="D_2_HYDROXYACID_DH_1"/>
    <property type="match status" value="1"/>
</dbReference>
<dbReference type="InterPro" id="IPR002328">
    <property type="entry name" value="ADH_Zn_CS"/>
</dbReference>
<evidence type="ECO:0000256" key="1">
    <source>
        <dbReference type="ARBA" id="ARBA00001947"/>
    </source>
</evidence>
<dbReference type="EC" id="1.1.1.1" evidence="3"/>
<dbReference type="SUPFAM" id="SSF51735">
    <property type="entry name" value="NAD(P)-binding Rossmann-fold domains"/>
    <property type="match status" value="1"/>
</dbReference>
<dbReference type="PROSITE" id="PS00059">
    <property type="entry name" value="ADH_ZINC"/>
    <property type="match status" value="1"/>
</dbReference>
<gene>
    <name evidence="9" type="ORF">TBH_C2174</name>
</gene>
<evidence type="ECO:0000256" key="4">
    <source>
        <dbReference type="ARBA" id="ARBA00022723"/>
    </source>
</evidence>
<dbReference type="AlphaFoldDB" id="A0A7U6JJP6"/>
<dbReference type="InterPro" id="IPR013149">
    <property type="entry name" value="ADH-like_C"/>
</dbReference>
<dbReference type="SMART" id="SM00829">
    <property type="entry name" value="PKS_ER"/>
    <property type="match status" value="1"/>
</dbReference>
<evidence type="ECO:0000259" key="8">
    <source>
        <dbReference type="SMART" id="SM00829"/>
    </source>
</evidence>
<dbReference type="InterPro" id="IPR036291">
    <property type="entry name" value="NAD(P)-bd_dom_sf"/>
</dbReference>
<comment type="cofactor">
    <cofactor evidence="1 7">
        <name>Zn(2+)</name>
        <dbReference type="ChEBI" id="CHEBI:29105"/>
    </cofactor>
</comment>
<keyword evidence="5 7" id="KW-0862">Zinc</keyword>
<dbReference type="SUPFAM" id="SSF50129">
    <property type="entry name" value="GroES-like"/>
    <property type="match status" value="1"/>
</dbReference>
<dbReference type="PANTHER" id="PTHR42940">
    <property type="entry name" value="ALCOHOL DEHYDROGENASE 1-RELATED"/>
    <property type="match status" value="1"/>
</dbReference>
<dbReference type="RefSeq" id="WP_041068402.1">
    <property type="nucleotide sequence ID" value="NZ_AP012273.1"/>
</dbReference>
<comment type="similarity">
    <text evidence="2 7">Belongs to the zinc-containing alcohol dehydrogenase family.</text>
</comment>
<name>A0A7U6JJP6_9GAMM</name>
<dbReference type="PANTHER" id="PTHR42940:SF8">
    <property type="entry name" value="VACUOLAR PROTEIN SORTING-ASSOCIATED PROTEIN 11"/>
    <property type="match status" value="1"/>
</dbReference>
<evidence type="ECO:0000256" key="6">
    <source>
        <dbReference type="ARBA" id="ARBA00023002"/>
    </source>
</evidence>
<dbReference type="Pfam" id="PF00107">
    <property type="entry name" value="ADH_zinc_N"/>
    <property type="match status" value="1"/>
</dbReference>